<dbReference type="Proteomes" id="UP001449225">
    <property type="component" value="Unassembled WGS sequence"/>
</dbReference>
<proteinExistence type="predicted"/>
<organism evidence="2 3">
    <name type="scientific">Neptuniibacter pectenicola</name>
    <dbReference type="NCBI Taxonomy" id="1806669"/>
    <lineage>
        <taxon>Bacteria</taxon>
        <taxon>Pseudomonadati</taxon>
        <taxon>Pseudomonadota</taxon>
        <taxon>Gammaproteobacteria</taxon>
        <taxon>Oceanospirillales</taxon>
        <taxon>Oceanospirillaceae</taxon>
        <taxon>Neptuniibacter</taxon>
    </lineage>
</organism>
<dbReference type="InterPro" id="IPR002931">
    <property type="entry name" value="Transglutaminase-like"/>
</dbReference>
<gene>
    <name evidence="2" type="ORF">WNY58_06920</name>
</gene>
<feature type="domain" description="Transglutaminase-like" evidence="1">
    <location>
        <begin position="177"/>
        <end position="247"/>
    </location>
</feature>
<evidence type="ECO:0000313" key="3">
    <source>
        <dbReference type="Proteomes" id="UP001449225"/>
    </source>
</evidence>
<accession>A0ABU9TQX3</accession>
<name>A0ABU9TQX3_9GAMM</name>
<dbReference type="InterPro" id="IPR013589">
    <property type="entry name" value="Bac_transglu_N"/>
</dbReference>
<dbReference type="RefSeq" id="WP_342854119.1">
    <property type="nucleotide sequence ID" value="NZ_JBBMRA010000004.1"/>
</dbReference>
<dbReference type="Gene3D" id="3.10.620.30">
    <property type="match status" value="1"/>
</dbReference>
<reference evidence="2 3" key="1">
    <citation type="submission" date="2024-03" db="EMBL/GenBank/DDBJ databases">
        <title>Community enrichment and isolation of bacterial strains for fucoidan degradation.</title>
        <authorList>
            <person name="Sichert A."/>
        </authorList>
    </citation>
    <scope>NUCLEOTIDE SEQUENCE [LARGE SCALE GENOMIC DNA]</scope>
    <source>
        <strain evidence="2 3">AS76</strain>
    </source>
</reference>
<evidence type="ECO:0000313" key="2">
    <source>
        <dbReference type="EMBL" id="MEM5536121.1"/>
    </source>
</evidence>
<protein>
    <submittedName>
        <fullName evidence="2">Transglutaminase family protein</fullName>
    </submittedName>
</protein>
<dbReference type="PANTHER" id="PTHR33490">
    <property type="entry name" value="BLR5614 PROTEIN-RELATED"/>
    <property type="match status" value="1"/>
</dbReference>
<dbReference type="PANTHER" id="PTHR33490:SF7">
    <property type="entry name" value="BLR2979 PROTEIN"/>
    <property type="match status" value="1"/>
</dbReference>
<dbReference type="SMART" id="SM00460">
    <property type="entry name" value="TGc"/>
    <property type="match status" value="1"/>
</dbReference>
<dbReference type="SUPFAM" id="SSF54001">
    <property type="entry name" value="Cysteine proteinases"/>
    <property type="match status" value="1"/>
</dbReference>
<dbReference type="EMBL" id="JBBMRA010000004">
    <property type="protein sequence ID" value="MEM5536121.1"/>
    <property type="molecule type" value="Genomic_DNA"/>
</dbReference>
<evidence type="ECO:0000259" key="1">
    <source>
        <dbReference type="SMART" id="SM00460"/>
    </source>
</evidence>
<dbReference type="Pfam" id="PF08379">
    <property type="entry name" value="Bact_transglu_N"/>
    <property type="match status" value="1"/>
</dbReference>
<dbReference type="Pfam" id="PF01841">
    <property type="entry name" value="Transglut_core"/>
    <property type="match status" value="1"/>
</dbReference>
<sequence length="293" mass="32865">MIYKIRHITEYKYLSPVSLCYNQAHLLPRDTLEQQCAPSNVVITPKPNYVAQHSDYFGNHYVYFSLQKPHTKLVIDVTTEINSQNERAAYALELGISCKAAREMLLYNQDPDTIQAKEYILASPMIRPNAQLKAYAEALFQDDVPLLSAARALTTKIFTEFKYDPSSTTVATPLGEVLERKSGVCQDFAHIAIGCLRALGYPARYISGYLETLPPPGQEKLVGADASHAWFAVYSPGEGWFEFDPTNDDIPKEQHITTAWGRDYSDVTPLRGVIFDGGNSHELRVSVDVRRLG</sequence>
<comment type="caution">
    <text evidence="2">The sequence shown here is derived from an EMBL/GenBank/DDBJ whole genome shotgun (WGS) entry which is preliminary data.</text>
</comment>
<dbReference type="InterPro" id="IPR038765">
    <property type="entry name" value="Papain-like_cys_pep_sf"/>
</dbReference>
<keyword evidence="3" id="KW-1185">Reference proteome</keyword>